<comment type="caution">
    <text evidence="3">The sequence shown here is derived from an EMBL/GenBank/DDBJ whole genome shotgun (WGS) entry which is preliminary data.</text>
</comment>
<organism evidence="3 4">
    <name type="scientific">Psychrobacter communis</name>
    <dbReference type="NCBI Taxonomy" id="2762238"/>
    <lineage>
        <taxon>Bacteria</taxon>
        <taxon>Pseudomonadati</taxon>
        <taxon>Pseudomonadota</taxon>
        <taxon>Gammaproteobacteria</taxon>
        <taxon>Moraxellales</taxon>
        <taxon>Moraxellaceae</taxon>
        <taxon>Psychrobacter</taxon>
    </lineage>
</organism>
<keyword evidence="1" id="KW-1133">Transmembrane helix</keyword>
<evidence type="ECO:0000256" key="1">
    <source>
        <dbReference type="SAM" id="Phobius"/>
    </source>
</evidence>
<feature type="transmembrane region" description="Helical" evidence="1">
    <location>
        <begin position="40"/>
        <end position="58"/>
    </location>
</feature>
<keyword evidence="4" id="KW-1185">Reference proteome</keyword>
<dbReference type="Proteomes" id="UP000606724">
    <property type="component" value="Unassembled WGS sequence"/>
</dbReference>
<feature type="domain" description="Cytochrome c assembly protein" evidence="2">
    <location>
        <begin position="47"/>
        <end position="267"/>
    </location>
</feature>
<feature type="transmembrane region" description="Helical" evidence="1">
    <location>
        <begin position="6"/>
        <end position="28"/>
    </location>
</feature>
<protein>
    <submittedName>
        <fullName evidence="3">Cytochrome c biogenesis protein CcsA</fullName>
    </submittedName>
</protein>
<feature type="transmembrane region" description="Helical" evidence="1">
    <location>
        <begin position="245"/>
        <end position="264"/>
    </location>
</feature>
<dbReference type="PANTHER" id="PTHR38034:SF1">
    <property type="entry name" value="INNER MEMBRANE PROTEIN YPJD"/>
    <property type="match status" value="1"/>
</dbReference>
<dbReference type="PANTHER" id="PTHR38034">
    <property type="entry name" value="INNER MEMBRANE PROTEIN YPJD"/>
    <property type="match status" value="1"/>
</dbReference>
<gene>
    <name evidence="3" type="primary">ccsA</name>
    <name evidence="3" type="ORF">H9653_03025</name>
</gene>
<evidence type="ECO:0000313" key="3">
    <source>
        <dbReference type="EMBL" id="MBD7947001.1"/>
    </source>
</evidence>
<sequence length="268" mass="29974">MRFFILQLAFLLAGMVYILVSIYIGWALIHDKPIHKGVSLGLLVVGMLAHAALLYPHVVTLYGLNFNLFNTISLISLFFLFFYVIFSLYRPIVSLGILAAPTALVGMIIGYIGRAPYRPITDISVGLEAHILLSLAAYCVLLMAALQALFLRLQIRELKHQSIHRFWVNKLPSLQSMESLLFDMLLVGFVLLSIALGIGFVYVEDLMAQHLAHKTVFSVLSWLLFGALLLGNWRAGWRGKRAANMTIYAFILLAIGFVGSKFVLEMLL</sequence>
<reference evidence="3 4" key="1">
    <citation type="submission" date="2020-08" db="EMBL/GenBank/DDBJ databases">
        <title>A Genomic Blueprint of the Chicken Gut Microbiome.</title>
        <authorList>
            <person name="Gilroy R."/>
            <person name="Ravi A."/>
            <person name="Getino M."/>
            <person name="Pursley I."/>
            <person name="Horton D.L."/>
            <person name="Alikhan N.-F."/>
            <person name="Baker D."/>
            <person name="Gharbi K."/>
            <person name="Hall N."/>
            <person name="Watson M."/>
            <person name="Adriaenssens E.M."/>
            <person name="Foster-Nyarko E."/>
            <person name="Jarju S."/>
            <person name="Secka A."/>
            <person name="Antonio M."/>
            <person name="Oren A."/>
            <person name="Chaudhuri R."/>
            <person name="La Ragione R.M."/>
            <person name="Hildebrand F."/>
            <person name="Pallen M.J."/>
        </authorList>
    </citation>
    <scope>NUCLEOTIDE SEQUENCE [LARGE SCALE GENOMIC DNA]</scope>
    <source>
        <strain evidence="3 4">Sa4CVA2</strain>
    </source>
</reference>
<evidence type="ECO:0000313" key="4">
    <source>
        <dbReference type="Proteomes" id="UP000606724"/>
    </source>
</evidence>
<dbReference type="InterPro" id="IPR002541">
    <property type="entry name" value="Cyt_c_assembly"/>
</dbReference>
<feature type="transmembrane region" description="Helical" evidence="1">
    <location>
        <begin position="215"/>
        <end position="233"/>
    </location>
</feature>
<dbReference type="RefSeq" id="WP_191690484.1">
    <property type="nucleotide sequence ID" value="NZ_JACSQR010000005.1"/>
</dbReference>
<keyword evidence="1" id="KW-0472">Membrane</keyword>
<accession>A0ABR8RGY9</accession>
<dbReference type="InterPro" id="IPR052372">
    <property type="entry name" value="YpjD/HemX"/>
</dbReference>
<proteinExistence type="predicted"/>
<feature type="transmembrane region" description="Helical" evidence="1">
    <location>
        <begin position="64"/>
        <end position="85"/>
    </location>
</feature>
<evidence type="ECO:0000259" key="2">
    <source>
        <dbReference type="Pfam" id="PF01578"/>
    </source>
</evidence>
<feature type="transmembrane region" description="Helical" evidence="1">
    <location>
        <begin position="180"/>
        <end position="203"/>
    </location>
</feature>
<dbReference type="Pfam" id="PF01578">
    <property type="entry name" value="Cytochrom_C_asm"/>
    <property type="match status" value="1"/>
</dbReference>
<dbReference type="EMBL" id="JACSQR010000005">
    <property type="protein sequence ID" value="MBD7947001.1"/>
    <property type="molecule type" value="Genomic_DNA"/>
</dbReference>
<keyword evidence="1" id="KW-0812">Transmembrane</keyword>
<feature type="transmembrane region" description="Helical" evidence="1">
    <location>
        <begin position="92"/>
        <end position="112"/>
    </location>
</feature>
<feature type="transmembrane region" description="Helical" evidence="1">
    <location>
        <begin position="132"/>
        <end position="151"/>
    </location>
</feature>
<name>A0ABR8RGY9_9GAMM</name>